<keyword evidence="1 5" id="KW-0768">Sushi</keyword>
<keyword evidence="6" id="KW-1133">Transmembrane helix</keyword>
<feature type="domain" description="Sushi" evidence="8">
    <location>
        <begin position="278"/>
        <end position="337"/>
    </location>
</feature>
<comment type="caution">
    <text evidence="5">Lacks conserved residue(s) required for the propagation of feature annotation.</text>
</comment>
<organism evidence="9 10">
    <name type="scientific">Eptatretus burgeri</name>
    <name type="common">Inshore hagfish</name>
    <dbReference type="NCBI Taxonomy" id="7764"/>
    <lineage>
        <taxon>Eukaryota</taxon>
        <taxon>Metazoa</taxon>
        <taxon>Chordata</taxon>
        <taxon>Craniata</taxon>
        <taxon>Vertebrata</taxon>
        <taxon>Cyclostomata</taxon>
        <taxon>Myxini</taxon>
        <taxon>Myxiniformes</taxon>
        <taxon>Myxinidae</taxon>
        <taxon>Eptatretinae</taxon>
        <taxon>Eptatretus</taxon>
    </lineage>
</organism>
<dbReference type="SMART" id="SM00032">
    <property type="entry name" value="CCP"/>
    <property type="match status" value="5"/>
</dbReference>
<evidence type="ECO:0000256" key="6">
    <source>
        <dbReference type="SAM" id="Phobius"/>
    </source>
</evidence>
<dbReference type="PANTHER" id="PTHR19325">
    <property type="entry name" value="COMPLEMENT COMPONENT-RELATED SUSHI DOMAIN-CONTAINING"/>
    <property type="match status" value="1"/>
</dbReference>
<evidence type="ECO:0000259" key="8">
    <source>
        <dbReference type="PROSITE" id="PS50923"/>
    </source>
</evidence>
<sequence length="403" mass="44816">MVQRTLRMLTLMMVCTSILQLSPVQALSCGEPPKVSNAILNSIHLGKKSFNLEDVVVYQCGLGYHLVDRSSDISITCKEDSAGSTAAWTPVQFACTMKMCNPPQSILNGDYQPNDNFPYGSTVTYSCDKGYSLVQSTAKATLTCMDDGRWNKNAPDCELVQCPEPPQTPNGSFERRTRYDFSTSIRYSCDKSFTLIGRKNLVCTFTGEWDGNAPECKVVSCPFVDIEHGNLYSRFKPTYGYREKVKYECHENYMFEKESFMECQADGTWSTLPVCIENMCSSIQPITYGDHHPHHLNKVPNGTTVTFSCNSGYNMIGNAHLTCLEGQWDKKTPYCEAQFSAVPIAVGIVASIVLGLAAAIGVFVFLKKRRKQGKNEPAVVVPLHPQEKDTSPFIEEGKVVEKV</sequence>
<dbReference type="GeneTree" id="ENSGT00940000161110"/>
<feature type="disulfide bond" evidence="5">
    <location>
        <begin position="280"/>
        <end position="323"/>
    </location>
</feature>
<feature type="domain" description="Sushi" evidence="8">
    <location>
        <begin position="98"/>
        <end position="159"/>
    </location>
</feature>
<dbReference type="Proteomes" id="UP000694388">
    <property type="component" value="Unplaced"/>
</dbReference>
<proteinExistence type="predicted"/>
<accession>A0A8C4WYP2</accession>
<dbReference type="PROSITE" id="PS50923">
    <property type="entry name" value="SUSHI"/>
    <property type="match status" value="5"/>
</dbReference>
<evidence type="ECO:0000313" key="9">
    <source>
        <dbReference type="Ensembl" id="ENSEBUP00000019974.1"/>
    </source>
</evidence>
<keyword evidence="10" id="KW-1185">Reference proteome</keyword>
<name>A0A8C4WYP2_EPTBU</name>
<feature type="disulfide bond" evidence="5">
    <location>
        <begin position="189"/>
        <end position="216"/>
    </location>
</feature>
<dbReference type="InterPro" id="IPR050350">
    <property type="entry name" value="Compl-Cell_Adhes-Reg"/>
</dbReference>
<dbReference type="CDD" id="cd12087">
    <property type="entry name" value="TM_EGFR-like"/>
    <property type="match status" value="1"/>
</dbReference>
<feature type="signal peptide" evidence="7">
    <location>
        <begin position="1"/>
        <end position="26"/>
    </location>
</feature>
<reference evidence="9" key="1">
    <citation type="submission" date="2025-08" db="UniProtKB">
        <authorList>
            <consortium name="Ensembl"/>
        </authorList>
    </citation>
    <scope>IDENTIFICATION</scope>
</reference>
<feature type="domain" description="Sushi" evidence="8">
    <location>
        <begin position="27"/>
        <end position="97"/>
    </location>
</feature>
<feature type="chain" id="PRO_5034573242" description="Sushi domain-containing protein" evidence="7">
    <location>
        <begin position="27"/>
        <end position="403"/>
    </location>
</feature>
<keyword evidence="4" id="KW-0325">Glycoprotein</keyword>
<dbReference type="Gene3D" id="2.10.70.10">
    <property type="entry name" value="Complement Module, domain 1"/>
    <property type="match status" value="5"/>
</dbReference>
<dbReference type="Pfam" id="PF00084">
    <property type="entry name" value="Sushi"/>
    <property type="match status" value="5"/>
</dbReference>
<evidence type="ECO:0000256" key="3">
    <source>
        <dbReference type="ARBA" id="ARBA00023157"/>
    </source>
</evidence>
<evidence type="ECO:0000313" key="10">
    <source>
        <dbReference type="Proteomes" id="UP000694388"/>
    </source>
</evidence>
<reference evidence="9" key="2">
    <citation type="submission" date="2025-09" db="UniProtKB">
        <authorList>
            <consortium name="Ensembl"/>
        </authorList>
    </citation>
    <scope>IDENTIFICATION</scope>
</reference>
<evidence type="ECO:0000256" key="1">
    <source>
        <dbReference type="ARBA" id="ARBA00022659"/>
    </source>
</evidence>
<feature type="domain" description="Sushi" evidence="8">
    <location>
        <begin position="160"/>
        <end position="218"/>
    </location>
</feature>
<dbReference type="InterPro" id="IPR000436">
    <property type="entry name" value="Sushi_SCR_CCP_dom"/>
</dbReference>
<keyword evidence="3 5" id="KW-1015">Disulfide bond</keyword>
<feature type="domain" description="Sushi" evidence="8">
    <location>
        <begin position="219"/>
        <end position="277"/>
    </location>
</feature>
<protein>
    <recommendedName>
        <fullName evidence="8">Sushi domain-containing protein</fullName>
    </recommendedName>
</protein>
<dbReference type="CDD" id="cd00033">
    <property type="entry name" value="CCP"/>
    <property type="match status" value="5"/>
</dbReference>
<keyword evidence="2" id="KW-0677">Repeat</keyword>
<evidence type="ECO:0000256" key="2">
    <source>
        <dbReference type="ARBA" id="ARBA00022737"/>
    </source>
</evidence>
<keyword evidence="7" id="KW-0732">Signal</keyword>
<dbReference type="AlphaFoldDB" id="A0A8C4WYP2"/>
<dbReference type="PANTHER" id="PTHR19325:SF570">
    <property type="entry name" value="COMPLEMENT COMPONENT 4 BINDING PROTEIN, MEMBRANE"/>
    <property type="match status" value="1"/>
</dbReference>
<keyword evidence="6" id="KW-0812">Transmembrane</keyword>
<feature type="transmembrane region" description="Helical" evidence="6">
    <location>
        <begin position="341"/>
        <end position="366"/>
    </location>
</feature>
<evidence type="ECO:0000256" key="5">
    <source>
        <dbReference type="PROSITE-ProRule" id="PRU00302"/>
    </source>
</evidence>
<dbReference type="Ensembl" id="ENSEBUT00000020550.1">
    <property type="protein sequence ID" value="ENSEBUP00000019974.1"/>
    <property type="gene ID" value="ENSEBUG00000012393.1"/>
</dbReference>
<dbReference type="InterPro" id="IPR035976">
    <property type="entry name" value="Sushi/SCR/CCP_sf"/>
</dbReference>
<keyword evidence="6" id="KW-0472">Membrane</keyword>
<dbReference type="SUPFAM" id="SSF57535">
    <property type="entry name" value="Complement control module/SCR domain"/>
    <property type="match status" value="5"/>
</dbReference>
<evidence type="ECO:0000256" key="4">
    <source>
        <dbReference type="ARBA" id="ARBA00023180"/>
    </source>
</evidence>
<evidence type="ECO:0000256" key="7">
    <source>
        <dbReference type="SAM" id="SignalP"/>
    </source>
</evidence>